<proteinExistence type="predicted"/>
<dbReference type="GO" id="GO:0060271">
    <property type="term" value="P:cilium assembly"/>
    <property type="evidence" value="ECO:0007669"/>
    <property type="project" value="TreeGrafter"/>
</dbReference>
<dbReference type="OrthoDB" id="9909387at2759"/>
<dbReference type="Proteomes" id="UP000287033">
    <property type="component" value="Unassembled WGS sequence"/>
</dbReference>
<dbReference type="InterPro" id="IPR028236">
    <property type="entry name" value="CPLANE1"/>
</dbReference>
<dbReference type="GO" id="GO:0035869">
    <property type="term" value="C:ciliary transition zone"/>
    <property type="evidence" value="ECO:0007669"/>
    <property type="project" value="TreeGrafter"/>
</dbReference>
<dbReference type="AlphaFoldDB" id="A0A401TDR3"/>
<organism evidence="1 2">
    <name type="scientific">Chiloscyllium punctatum</name>
    <name type="common">Brownbanded bambooshark</name>
    <name type="synonym">Hemiscyllium punctatum</name>
    <dbReference type="NCBI Taxonomy" id="137246"/>
    <lineage>
        <taxon>Eukaryota</taxon>
        <taxon>Metazoa</taxon>
        <taxon>Chordata</taxon>
        <taxon>Craniata</taxon>
        <taxon>Vertebrata</taxon>
        <taxon>Chondrichthyes</taxon>
        <taxon>Elasmobranchii</taxon>
        <taxon>Galeomorphii</taxon>
        <taxon>Galeoidea</taxon>
        <taxon>Orectolobiformes</taxon>
        <taxon>Hemiscylliidae</taxon>
        <taxon>Chiloscyllium</taxon>
    </lineage>
</organism>
<accession>A0A401TDR3</accession>
<dbReference type="PANTHER" id="PTHR14492">
    <property type="entry name" value="JBTS17"/>
    <property type="match status" value="1"/>
</dbReference>
<dbReference type="EMBL" id="BEZZ01048384">
    <property type="protein sequence ID" value="GCC40784.1"/>
    <property type="molecule type" value="Genomic_DNA"/>
</dbReference>
<comment type="caution">
    <text evidence="1">The sequence shown here is derived from an EMBL/GenBank/DDBJ whole genome shotgun (WGS) entry which is preliminary data.</text>
</comment>
<name>A0A401TDR3_CHIPU</name>
<evidence type="ECO:0000313" key="2">
    <source>
        <dbReference type="Proteomes" id="UP000287033"/>
    </source>
</evidence>
<dbReference type="STRING" id="137246.A0A401TDR3"/>
<protein>
    <submittedName>
        <fullName evidence="1">Uncharacterized protein</fullName>
    </submittedName>
</protein>
<feature type="non-terminal residue" evidence="1">
    <location>
        <position position="1"/>
    </location>
</feature>
<keyword evidence="2" id="KW-1185">Reference proteome</keyword>
<evidence type="ECO:0000313" key="1">
    <source>
        <dbReference type="EMBL" id="GCC40784.1"/>
    </source>
</evidence>
<sequence length="162" mass="17705">NWRILHLPSALQPWRIFQDKLQALLGCAHIRVVSVDGCTMASGSDSKQSADSIEEGDADVLFLSVQEILKAAVMVNADVLTETFQLLMEAAKEHGSTLPGLVPDGLYLPAPPLYCPQPATDTEVSVVIREHSDTEGSVVIREHSDTEVSVVRENTVTRRGLW</sequence>
<gene>
    <name evidence="1" type="ORF">chiPu_0024899</name>
</gene>
<reference evidence="1 2" key="1">
    <citation type="journal article" date="2018" name="Nat. Ecol. Evol.">
        <title>Shark genomes provide insights into elasmobranch evolution and the origin of vertebrates.</title>
        <authorList>
            <person name="Hara Y"/>
            <person name="Yamaguchi K"/>
            <person name="Onimaru K"/>
            <person name="Kadota M"/>
            <person name="Koyanagi M"/>
            <person name="Keeley SD"/>
            <person name="Tatsumi K"/>
            <person name="Tanaka K"/>
            <person name="Motone F"/>
            <person name="Kageyama Y"/>
            <person name="Nozu R"/>
            <person name="Adachi N"/>
            <person name="Nishimura O"/>
            <person name="Nakagawa R"/>
            <person name="Tanegashima C"/>
            <person name="Kiyatake I"/>
            <person name="Matsumoto R"/>
            <person name="Murakumo K"/>
            <person name="Nishida K"/>
            <person name="Terakita A"/>
            <person name="Kuratani S"/>
            <person name="Sato K"/>
            <person name="Hyodo S Kuraku.S."/>
        </authorList>
    </citation>
    <scope>NUCLEOTIDE SEQUENCE [LARGE SCALE GENOMIC DNA]</scope>
</reference>
<dbReference type="PANTHER" id="PTHR14492:SF4">
    <property type="entry name" value="CILIOGENESIS AND PLANAR POLARITY EFFECTOR 1"/>
    <property type="match status" value="1"/>
</dbReference>